<dbReference type="Proteomes" id="UP001162483">
    <property type="component" value="Unassembled WGS sequence"/>
</dbReference>
<keyword evidence="2" id="KW-1185">Reference proteome</keyword>
<comment type="caution">
    <text evidence="1">The sequence shown here is derived from an EMBL/GenBank/DDBJ whole genome shotgun (WGS) entry which is preliminary data.</text>
</comment>
<gene>
    <name evidence="1" type="ORF">SPARVUS_LOCUS10579440</name>
</gene>
<reference evidence="1" key="1">
    <citation type="submission" date="2023-05" db="EMBL/GenBank/DDBJ databases">
        <authorList>
            <person name="Stuckert A."/>
        </authorList>
    </citation>
    <scope>NUCLEOTIDE SEQUENCE</scope>
</reference>
<evidence type="ECO:0000313" key="1">
    <source>
        <dbReference type="EMBL" id="CAI9587552.1"/>
    </source>
</evidence>
<sequence>MSCQSTPAHPYICTRMNVNVHVRACTHENVDCDTCCHVKWRGNA</sequence>
<accession>A0ABN9ETP7</accession>
<organism evidence="1 2">
    <name type="scientific">Staurois parvus</name>
    <dbReference type="NCBI Taxonomy" id="386267"/>
    <lineage>
        <taxon>Eukaryota</taxon>
        <taxon>Metazoa</taxon>
        <taxon>Chordata</taxon>
        <taxon>Craniata</taxon>
        <taxon>Vertebrata</taxon>
        <taxon>Euteleostomi</taxon>
        <taxon>Amphibia</taxon>
        <taxon>Batrachia</taxon>
        <taxon>Anura</taxon>
        <taxon>Neobatrachia</taxon>
        <taxon>Ranoidea</taxon>
        <taxon>Ranidae</taxon>
        <taxon>Staurois</taxon>
    </lineage>
</organism>
<proteinExistence type="predicted"/>
<feature type="non-terminal residue" evidence="1">
    <location>
        <position position="44"/>
    </location>
</feature>
<protein>
    <submittedName>
        <fullName evidence="1">Uncharacterized protein</fullName>
    </submittedName>
</protein>
<evidence type="ECO:0000313" key="2">
    <source>
        <dbReference type="Proteomes" id="UP001162483"/>
    </source>
</evidence>
<name>A0ABN9ETP7_9NEOB</name>
<dbReference type="EMBL" id="CATNWA010015859">
    <property type="protein sequence ID" value="CAI9587552.1"/>
    <property type="molecule type" value="Genomic_DNA"/>
</dbReference>